<keyword evidence="4" id="KW-1185">Reference proteome</keyword>
<dbReference type="PANTHER" id="PTHR31852">
    <property type="entry name" value="LATE EMBRYOGENESIS ABUNDANT (LEA) HYDROXYPROLINE-RICH GLYCOPROTEIN FAMILY"/>
    <property type="match status" value="1"/>
</dbReference>
<dbReference type="InterPro" id="IPR004864">
    <property type="entry name" value="LEA_2"/>
</dbReference>
<organism evidence="3 4">
    <name type="scientific">Senna tora</name>
    <dbReference type="NCBI Taxonomy" id="362788"/>
    <lineage>
        <taxon>Eukaryota</taxon>
        <taxon>Viridiplantae</taxon>
        <taxon>Streptophyta</taxon>
        <taxon>Embryophyta</taxon>
        <taxon>Tracheophyta</taxon>
        <taxon>Spermatophyta</taxon>
        <taxon>Magnoliopsida</taxon>
        <taxon>eudicotyledons</taxon>
        <taxon>Gunneridae</taxon>
        <taxon>Pentapetalae</taxon>
        <taxon>rosids</taxon>
        <taxon>fabids</taxon>
        <taxon>Fabales</taxon>
        <taxon>Fabaceae</taxon>
        <taxon>Caesalpinioideae</taxon>
        <taxon>Cassia clade</taxon>
        <taxon>Senna</taxon>
    </lineage>
</organism>
<protein>
    <submittedName>
        <fullName evidence="3">Late embryogenesis abundant protein</fullName>
    </submittedName>
</protein>
<evidence type="ECO:0000259" key="2">
    <source>
        <dbReference type="Pfam" id="PF03168"/>
    </source>
</evidence>
<dbReference type="InterPro" id="IPR055301">
    <property type="entry name" value="Lea14-like_2"/>
</dbReference>
<dbReference type="Proteomes" id="UP000634136">
    <property type="component" value="Unassembled WGS sequence"/>
</dbReference>
<dbReference type="EMBL" id="JAAIUW010000006">
    <property type="protein sequence ID" value="KAF7826109.1"/>
    <property type="molecule type" value="Genomic_DNA"/>
</dbReference>
<dbReference type="AlphaFoldDB" id="A0A834TY15"/>
<comment type="caution">
    <text evidence="3">The sequence shown here is derived from an EMBL/GenBank/DDBJ whole genome shotgun (WGS) entry which is preliminary data.</text>
</comment>
<keyword evidence="1" id="KW-0472">Membrane</keyword>
<keyword evidence="1" id="KW-1133">Transmembrane helix</keyword>
<sequence length="209" mass="23018">MEGTKEAIPLAPAAGNDYDNTARRRRLKCCGCVTIFLLLLIILIIILIFTVFKVKDPKIKMNGIEVTNLDLNVNSRLQIRANMSLVADMSIKNPNAASFKFGNTTTTIYYHDTAVAEVRGPPGRAKARGTARMNVTVDVMADRLVGSSDFLREVSGGSLMMNSYSVVPGRVNVMNIVKKHVVVKMNCTITIDISTKSIKDMICKHKVKI</sequence>
<keyword evidence="1" id="KW-0812">Transmembrane</keyword>
<dbReference type="Pfam" id="PF03168">
    <property type="entry name" value="LEA_2"/>
    <property type="match status" value="1"/>
</dbReference>
<accession>A0A834TY15</accession>
<reference evidence="3" key="1">
    <citation type="submission" date="2020-09" db="EMBL/GenBank/DDBJ databases">
        <title>Genome-Enabled Discovery of Anthraquinone Biosynthesis in Senna tora.</title>
        <authorList>
            <person name="Kang S.-H."/>
            <person name="Pandey R.P."/>
            <person name="Lee C.-M."/>
            <person name="Sim J.-S."/>
            <person name="Jeong J.-T."/>
            <person name="Choi B.-S."/>
            <person name="Jung M."/>
            <person name="Ginzburg D."/>
            <person name="Zhao K."/>
            <person name="Won S.Y."/>
            <person name="Oh T.-J."/>
            <person name="Yu Y."/>
            <person name="Kim N.-H."/>
            <person name="Lee O.R."/>
            <person name="Lee T.-H."/>
            <person name="Bashyal P."/>
            <person name="Kim T.-S."/>
            <person name="Lee W.-H."/>
            <person name="Kawkins C."/>
            <person name="Kim C.-K."/>
            <person name="Kim J.S."/>
            <person name="Ahn B.O."/>
            <person name="Rhee S.Y."/>
            <person name="Sohng J.K."/>
        </authorList>
    </citation>
    <scope>NUCLEOTIDE SEQUENCE</scope>
    <source>
        <tissue evidence="3">Leaf</tissue>
    </source>
</reference>
<feature type="transmembrane region" description="Helical" evidence="1">
    <location>
        <begin position="29"/>
        <end position="52"/>
    </location>
</feature>
<proteinExistence type="predicted"/>
<evidence type="ECO:0000313" key="3">
    <source>
        <dbReference type="EMBL" id="KAF7826109.1"/>
    </source>
</evidence>
<feature type="domain" description="Late embryogenesis abundant protein LEA-2 subgroup" evidence="2">
    <location>
        <begin position="89"/>
        <end position="188"/>
    </location>
</feature>
<evidence type="ECO:0000313" key="4">
    <source>
        <dbReference type="Proteomes" id="UP000634136"/>
    </source>
</evidence>
<name>A0A834TY15_9FABA</name>
<gene>
    <name evidence="3" type="ORF">G2W53_017273</name>
</gene>
<dbReference type="Gene3D" id="2.60.40.1820">
    <property type="match status" value="1"/>
</dbReference>
<evidence type="ECO:0000256" key="1">
    <source>
        <dbReference type="SAM" id="Phobius"/>
    </source>
</evidence>
<dbReference type="OrthoDB" id="764273at2759"/>
<dbReference type="SUPFAM" id="SSF117070">
    <property type="entry name" value="LEA14-like"/>
    <property type="match status" value="1"/>
</dbReference>